<evidence type="ECO:0000256" key="8">
    <source>
        <dbReference type="ARBA" id="ARBA00022989"/>
    </source>
</evidence>
<proteinExistence type="inferred from homology"/>
<dbReference type="Pfam" id="PF17039">
    <property type="entry name" value="Glyco_tran_10_N"/>
    <property type="match status" value="1"/>
</dbReference>
<keyword evidence="10" id="KW-0472">Membrane</keyword>
<evidence type="ECO:0000256" key="13">
    <source>
        <dbReference type="SAM" id="MobiDB-lite"/>
    </source>
</evidence>
<dbReference type="GO" id="GO:0032580">
    <property type="term" value="C:Golgi cisterna membrane"/>
    <property type="evidence" value="ECO:0007669"/>
    <property type="project" value="UniProtKB-SubCell"/>
</dbReference>
<feature type="chain" id="PRO_5043841966" description="Fucosyltransferase" evidence="14">
    <location>
        <begin position="25"/>
        <end position="515"/>
    </location>
</feature>
<name>A0AAV2HTC2_LYMST</name>
<dbReference type="AlphaFoldDB" id="A0AAV2HTC2"/>
<evidence type="ECO:0000256" key="3">
    <source>
        <dbReference type="ARBA" id="ARBA00008919"/>
    </source>
</evidence>
<dbReference type="GO" id="GO:0000139">
    <property type="term" value="C:Golgi membrane"/>
    <property type="evidence" value="ECO:0007669"/>
    <property type="project" value="UniProtKB-SubCell"/>
</dbReference>
<dbReference type="InterPro" id="IPR055270">
    <property type="entry name" value="Glyco_tran_10_C"/>
</dbReference>
<evidence type="ECO:0000256" key="6">
    <source>
        <dbReference type="ARBA" id="ARBA00022692"/>
    </source>
</evidence>
<dbReference type="FunFam" id="3.40.50.11660:FF:000002">
    <property type="entry name" value="Alpha-(1,3)-fucosyltransferase"/>
    <property type="match status" value="1"/>
</dbReference>
<comment type="pathway">
    <text evidence="2">Protein modification; protein glycosylation.</text>
</comment>
<dbReference type="PANTHER" id="PTHR48438">
    <property type="entry name" value="ALPHA-(1,3)-FUCOSYLTRANSFERASE C-RELATED"/>
    <property type="match status" value="1"/>
</dbReference>
<feature type="domain" description="Fucosyltransferase C-terminal" evidence="15">
    <location>
        <begin position="320"/>
        <end position="496"/>
    </location>
</feature>
<sequence>MFCRSRRNALLVLCALSVAFFVLEEFLQEFHVIIIKHTHNFQENDPEMSAGSSVLTSEIFNVEGVPRKPQGRVGGGKDLFADVERFINRAAELGGSLRSENVTRKDWSGVNGKLTDANTDSGGHKDNRNISEVSETRDRRLEEKEEADAVIESVKANVTVADASYDDPYDDDIDRLMSSPFIFNERYEKKRLSATLVQRSVKKVSGYMPYESNWVRKSFRGCRYDKCQFIGNMSQADAVLFGGGRIRDHVIPYFYRPPGQRWIFYTFDPAANNYALDRPDAISSFNWTMSHQLDSDYPFLFGRLLRRDLPVKDYDQIYDSKVNHTAWFVSHCDTWSKREIYVNRMKKVIPVDVFGGCSDRRCGAVHYRTHDSTLCLPMLSKSYKFYLAFENSFCKDYLTEKFFKLFGDVDVVPVVRGGFNYKKYLPSGIFVDAGDFKTPEVLADYLLQLGNDKVEYVKMLKRKNRWVSTYTDSFQCNICEALHTAENKTGFIPNLKTKFNGDPPYCWAPRDLGPP</sequence>
<keyword evidence="18" id="KW-1185">Reference proteome</keyword>
<keyword evidence="7" id="KW-0735">Signal-anchor</keyword>
<evidence type="ECO:0000256" key="7">
    <source>
        <dbReference type="ARBA" id="ARBA00022968"/>
    </source>
</evidence>
<keyword evidence="9 12" id="KW-0333">Golgi apparatus</keyword>
<dbReference type="SUPFAM" id="SSF53756">
    <property type="entry name" value="UDP-Glycosyltransferase/glycogen phosphorylase"/>
    <property type="match status" value="1"/>
</dbReference>
<evidence type="ECO:0000256" key="12">
    <source>
        <dbReference type="RuleBase" id="RU003832"/>
    </source>
</evidence>
<comment type="similarity">
    <text evidence="3 12">Belongs to the glycosyltransferase 10 family.</text>
</comment>
<dbReference type="InterPro" id="IPR031481">
    <property type="entry name" value="Glyco_tran_10_N"/>
</dbReference>
<evidence type="ECO:0000256" key="9">
    <source>
        <dbReference type="ARBA" id="ARBA00023034"/>
    </source>
</evidence>
<dbReference type="Proteomes" id="UP001497497">
    <property type="component" value="Unassembled WGS sequence"/>
</dbReference>
<evidence type="ECO:0000259" key="16">
    <source>
        <dbReference type="Pfam" id="PF17039"/>
    </source>
</evidence>
<feature type="signal peptide" evidence="14">
    <location>
        <begin position="1"/>
        <end position="24"/>
    </location>
</feature>
<evidence type="ECO:0000256" key="11">
    <source>
        <dbReference type="ARBA" id="ARBA00023180"/>
    </source>
</evidence>
<evidence type="ECO:0000256" key="10">
    <source>
        <dbReference type="ARBA" id="ARBA00023136"/>
    </source>
</evidence>
<dbReference type="PANTHER" id="PTHR48438:SF1">
    <property type="entry name" value="ALPHA-(1,3)-FUCOSYLTRANSFERASE C-RELATED"/>
    <property type="match status" value="1"/>
</dbReference>
<keyword evidence="8" id="KW-1133">Transmembrane helix</keyword>
<keyword evidence="4 12" id="KW-0328">Glycosyltransferase</keyword>
<keyword evidence="11" id="KW-0325">Glycoprotein</keyword>
<comment type="caution">
    <text evidence="17">The sequence shown here is derived from an EMBL/GenBank/DDBJ whole genome shotgun (WGS) entry which is preliminary data.</text>
</comment>
<dbReference type="EMBL" id="CAXITT010000259">
    <property type="protein sequence ID" value="CAL1537366.1"/>
    <property type="molecule type" value="Genomic_DNA"/>
</dbReference>
<feature type="domain" description="Fucosyltransferase N-terminal" evidence="16">
    <location>
        <begin position="219"/>
        <end position="299"/>
    </location>
</feature>
<feature type="compositionally biased region" description="Basic and acidic residues" evidence="13">
    <location>
        <begin position="122"/>
        <end position="139"/>
    </location>
</feature>
<protein>
    <recommendedName>
        <fullName evidence="12">Fucosyltransferase</fullName>
        <ecNumber evidence="12">2.4.1.-</ecNumber>
    </recommendedName>
</protein>
<evidence type="ECO:0000313" key="18">
    <source>
        <dbReference type="Proteomes" id="UP001497497"/>
    </source>
</evidence>
<evidence type="ECO:0000256" key="2">
    <source>
        <dbReference type="ARBA" id="ARBA00004922"/>
    </source>
</evidence>
<keyword evidence="6 12" id="KW-0812">Transmembrane</keyword>
<evidence type="ECO:0000256" key="5">
    <source>
        <dbReference type="ARBA" id="ARBA00022679"/>
    </source>
</evidence>
<feature type="region of interest" description="Disordered" evidence="13">
    <location>
        <begin position="108"/>
        <end position="139"/>
    </location>
</feature>
<dbReference type="InterPro" id="IPR038577">
    <property type="entry name" value="GT10-like_C_sf"/>
</dbReference>
<organism evidence="17 18">
    <name type="scientific">Lymnaea stagnalis</name>
    <name type="common">Great pond snail</name>
    <name type="synonym">Helix stagnalis</name>
    <dbReference type="NCBI Taxonomy" id="6523"/>
    <lineage>
        <taxon>Eukaryota</taxon>
        <taxon>Metazoa</taxon>
        <taxon>Spiralia</taxon>
        <taxon>Lophotrochozoa</taxon>
        <taxon>Mollusca</taxon>
        <taxon>Gastropoda</taxon>
        <taxon>Heterobranchia</taxon>
        <taxon>Euthyneura</taxon>
        <taxon>Panpulmonata</taxon>
        <taxon>Hygrophila</taxon>
        <taxon>Lymnaeoidea</taxon>
        <taxon>Lymnaeidae</taxon>
        <taxon>Lymnaea</taxon>
    </lineage>
</organism>
<evidence type="ECO:0000256" key="1">
    <source>
        <dbReference type="ARBA" id="ARBA00004323"/>
    </source>
</evidence>
<dbReference type="EC" id="2.4.1.-" evidence="12"/>
<keyword evidence="5 12" id="KW-0808">Transferase</keyword>
<dbReference type="InterPro" id="IPR001503">
    <property type="entry name" value="Glyco_trans_10"/>
</dbReference>
<dbReference type="Pfam" id="PF00852">
    <property type="entry name" value="Glyco_transf_10"/>
    <property type="match status" value="1"/>
</dbReference>
<evidence type="ECO:0000256" key="14">
    <source>
        <dbReference type="SAM" id="SignalP"/>
    </source>
</evidence>
<gene>
    <name evidence="17" type="ORF">GSLYS_00011279001</name>
</gene>
<evidence type="ECO:0000256" key="4">
    <source>
        <dbReference type="ARBA" id="ARBA00022676"/>
    </source>
</evidence>
<comment type="subcellular location">
    <subcellularLocation>
        <location evidence="1">Golgi apparatus membrane</location>
        <topology evidence="1">Single-pass type II membrane protein</topology>
    </subcellularLocation>
    <subcellularLocation>
        <location evidence="12">Golgi apparatus</location>
        <location evidence="12">Golgi stack membrane</location>
        <topology evidence="12">Single-pass type II membrane protein</topology>
    </subcellularLocation>
</comment>
<reference evidence="17 18" key="1">
    <citation type="submission" date="2024-04" db="EMBL/GenBank/DDBJ databases">
        <authorList>
            <consortium name="Genoscope - CEA"/>
            <person name="William W."/>
        </authorList>
    </citation>
    <scope>NUCLEOTIDE SEQUENCE [LARGE SCALE GENOMIC DNA]</scope>
</reference>
<evidence type="ECO:0000313" key="17">
    <source>
        <dbReference type="EMBL" id="CAL1537366.1"/>
    </source>
</evidence>
<dbReference type="GO" id="GO:0008417">
    <property type="term" value="F:fucosyltransferase activity"/>
    <property type="evidence" value="ECO:0007669"/>
    <property type="project" value="InterPro"/>
</dbReference>
<evidence type="ECO:0000259" key="15">
    <source>
        <dbReference type="Pfam" id="PF00852"/>
    </source>
</evidence>
<accession>A0AAV2HTC2</accession>
<dbReference type="Gene3D" id="3.40.50.11660">
    <property type="entry name" value="Glycosyl transferase family 10, C-terminal domain"/>
    <property type="match status" value="1"/>
</dbReference>
<keyword evidence="14" id="KW-0732">Signal</keyword>